<evidence type="ECO:0000313" key="3">
    <source>
        <dbReference type="WBParaSite" id="Gr19_v10_g10089.t1"/>
    </source>
</evidence>
<keyword evidence="2" id="KW-1185">Reference proteome</keyword>
<evidence type="ECO:0000256" key="1">
    <source>
        <dbReference type="SAM" id="MobiDB-lite"/>
    </source>
</evidence>
<protein>
    <submittedName>
        <fullName evidence="3">Abdominal-A</fullName>
    </submittedName>
</protein>
<dbReference type="Proteomes" id="UP000887572">
    <property type="component" value="Unplaced"/>
</dbReference>
<feature type="region of interest" description="Disordered" evidence="1">
    <location>
        <begin position="1"/>
        <end position="24"/>
    </location>
</feature>
<name>A0A914GPA1_GLORO</name>
<evidence type="ECO:0000313" key="2">
    <source>
        <dbReference type="Proteomes" id="UP000887572"/>
    </source>
</evidence>
<dbReference type="AlphaFoldDB" id="A0A914GPA1"/>
<reference evidence="3" key="1">
    <citation type="submission" date="2022-11" db="UniProtKB">
        <authorList>
            <consortium name="WormBaseParasite"/>
        </authorList>
    </citation>
    <scope>IDENTIFICATION</scope>
</reference>
<accession>A0A914GPA1</accession>
<sequence length="123" mass="12343">MDSFDTSTASERRFSSFSSSSTLKDVSASFPSFNFNSCLNPSAHLQPPATSSATTDGFSSVVNDAAANNSIGALYGGINTVTGAGNVHTQMIGAYFNAAASAAAAVSTAAQGVSPAGLFILAY</sequence>
<organism evidence="2 3">
    <name type="scientific">Globodera rostochiensis</name>
    <name type="common">Golden nematode worm</name>
    <name type="synonym">Heterodera rostochiensis</name>
    <dbReference type="NCBI Taxonomy" id="31243"/>
    <lineage>
        <taxon>Eukaryota</taxon>
        <taxon>Metazoa</taxon>
        <taxon>Ecdysozoa</taxon>
        <taxon>Nematoda</taxon>
        <taxon>Chromadorea</taxon>
        <taxon>Rhabditida</taxon>
        <taxon>Tylenchina</taxon>
        <taxon>Tylenchomorpha</taxon>
        <taxon>Tylenchoidea</taxon>
        <taxon>Heteroderidae</taxon>
        <taxon>Heteroderinae</taxon>
        <taxon>Globodera</taxon>
    </lineage>
</organism>
<dbReference type="WBParaSite" id="Gr19_v10_g10089.t1">
    <property type="protein sequence ID" value="Gr19_v10_g10089.t1"/>
    <property type="gene ID" value="Gr19_v10_g10089"/>
</dbReference>
<proteinExistence type="predicted"/>